<reference evidence="2 3" key="1">
    <citation type="submission" date="2019-06" db="EMBL/GenBank/DDBJ databases">
        <title>Draft genome of Streptomyces sedi sp. JCM16909.</title>
        <authorList>
            <person name="Klykleung N."/>
            <person name="Tanasupawat S."/>
            <person name="Kudo T."/>
            <person name="Yuki M."/>
            <person name="Ohkuma M."/>
        </authorList>
    </citation>
    <scope>NUCLEOTIDE SEQUENCE [LARGE SCALE GENOMIC DNA]</scope>
    <source>
        <strain evidence="2 3">JCM 16909</strain>
    </source>
</reference>
<feature type="compositionally biased region" description="Basic and acidic residues" evidence="1">
    <location>
        <begin position="12"/>
        <end position="34"/>
    </location>
</feature>
<accession>A0A5C4UUL3</accession>
<dbReference type="AlphaFoldDB" id="A0A5C4UUL3"/>
<dbReference type="OrthoDB" id="4112128at2"/>
<proteinExistence type="predicted"/>
<sequence length="150" mass="16791">MTAEDLAAATALERRLHEETLNEQRRRRRQQEAEELHQALAATRTLTLAYWRTHHPEAADSDTINAINQLAQQTTNHAPDNAWVGTARLLRTFAEGLNAGQRANLVESPAQIVTRYDQPGLGWQTVTVWRPSRTPSPSWPGSSSRPFGSD</sequence>
<dbReference type="RefSeq" id="WP_139647969.1">
    <property type="nucleotide sequence ID" value="NZ_BAAAZS010000007.1"/>
</dbReference>
<keyword evidence="3" id="KW-1185">Reference proteome</keyword>
<feature type="region of interest" description="Disordered" evidence="1">
    <location>
        <begin position="1"/>
        <end position="34"/>
    </location>
</feature>
<evidence type="ECO:0000256" key="1">
    <source>
        <dbReference type="SAM" id="MobiDB-lite"/>
    </source>
</evidence>
<evidence type="ECO:0000313" key="3">
    <source>
        <dbReference type="Proteomes" id="UP000311713"/>
    </source>
</evidence>
<feature type="region of interest" description="Disordered" evidence="1">
    <location>
        <begin position="129"/>
        <end position="150"/>
    </location>
</feature>
<dbReference type="EMBL" id="VDGT01000019">
    <property type="protein sequence ID" value="TNM27003.1"/>
    <property type="molecule type" value="Genomic_DNA"/>
</dbReference>
<comment type="caution">
    <text evidence="2">The sequence shown here is derived from an EMBL/GenBank/DDBJ whole genome shotgun (WGS) entry which is preliminary data.</text>
</comment>
<dbReference type="Proteomes" id="UP000311713">
    <property type="component" value="Unassembled WGS sequence"/>
</dbReference>
<name>A0A5C4UUL3_9ACTN</name>
<protein>
    <submittedName>
        <fullName evidence="2">Uncharacterized protein</fullName>
    </submittedName>
</protein>
<gene>
    <name evidence="2" type="ORF">FH715_21825</name>
</gene>
<feature type="compositionally biased region" description="Low complexity" evidence="1">
    <location>
        <begin position="1"/>
        <end position="11"/>
    </location>
</feature>
<evidence type="ECO:0000313" key="2">
    <source>
        <dbReference type="EMBL" id="TNM27003.1"/>
    </source>
</evidence>
<organism evidence="2 3">
    <name type="scientific">Streptomyces sedi</name>
    <dbReference type="NCBI Taxonomy" id="555059"/>
    <lineage>
        <taxon>Bacteria</taxon>
        <taxon>Bacillati</taxon>
        <taxon>Actinomycetota</taxon>
        <taxon>Actinomycetes</taxon>
        <taxon>Kitasatosporales</taxon>
        <taxon>Streptomycetaceae</taxon>
        <taxon>Streptomyces</taxon>
    </lineage>
</organism>